<feature type="domain" description="Sulfotransferase" evidence="4">
    <location>
        <begin position="319"/>
        <end position="493"/>
    </location>
</feature>
<gene>
    <name evidence="5" type="ORF">EDD55_10159</name>
</gene>
<evidence type="ECO:0000256" key="1">
    <source>
        <dbReference type="ARBA" id="ARBA00005771"/>
    </source>
</evidence>
<reference evidence="5 6" key="1">
    <citation type="submission" date="2019-03" db="EMBL/GenBank/DDBJ databases">
        <title>Genomic Encyclopedia of Type Strains, Phase IV (KMG-IV): sequencing the most valuable type-strain genomes for metagenomic binning, comparative biology and taxonomic classification.</title>
        <authorList>
            <person name="Goeker M."/>
        </authorList>
    </citation>
    <scope>NUCLEOTIDE SEQUENCE [LARGE SCALE GENOMIC DNA]</scope>
    <source>
        <strain evidence="5 6">DSM 101688</strain>
    </source>
</reference>
<comment type="similarity">
    <text evidence="1">Belongs to the sulfotransferase 1 family.</text>
</comment>
<evidence type="ECO:0000256" key="2">
    <source>
        <dbReference type="ARBA" id="ARBA00022679"/>
    </source>
</evidence>
<evidence type="ECO:0000313" key="6">
    <source>
        <dbReference type="Proteomes" id="UP000295304"/>
    </source>
</evidence>
<accession>A0A4R3JHB7</accession>
<dbReference type="SUPFAM" id="SSF52540">
    <property type="entry name" value="P-loop containing nucleoside triphosphate hydrolases"/>
    <property type="match status" value="2"/>
</dbReference>
<dbReference type="AlphaFoldDB" id="A0A4R3JHB7"/>
<dbReference type="InterPro" id="IPR000863">
    <property type="entry name" value="Sulfotransferase_dom"/>
</dbReference>
<evidence type="ECO:0000313" key="5">
    <source>
        <dbReference type="EMBL" id="TCS64733.1"/>
    </source>
</evidence>
<feature type="compositionally biased region" description="Basic and acidic residues" evidence="3">
    <location>
        <begin position="521"/>
        <end position="530"/>
    </location>
</feature>
<dbReference type="InterPro" id="IPR027417">
    <property type="entry name" value="P-loop_NTPase"/>
</dbReference>
<dbReference type="Proteomes" id="UP000295304">
    <property type="component" value="Unassembled WGS sequence"/>
</dbReference>
<sequence>MNSIVLSSPVLSGGNLIRILISEITGLEPHIPPPPQKYTDENWHFDGEFVTTEITPGGKLAERLRSENVRPIFLVRSLFDLVVDQYRYYASGSPNPQNHHLKDLPPDDGLAIIINGGDIRAHNFPGLGVWARQQQEMLRFAMENPCYVLSYEKLLGDPRGQIITLARYLDVNATMTKREEWATMCTSLLKEKTTLSLQGSSRFRYGLSGCSDGILKEMHYRMVDRILEKYAPDLGGIGAELGFHEITAKPPRVVREKLDRLFVATIFKSGTKLLELIVERLTGLSPTYLGMEVGSDYEDPTPIRFEKNEFFIWHNVPSPAVKARLRKECAKPIFLIRNIYDLAVAQYFHFAKDVDKEIGHGTKTASYFTSIGQDEGISSVLCGTRSEKFTWHGFGYYLRQTQEILKFAKEYPCHIILFDRLVMFKKTEILELAAFLDIRIEEHVVDELLETSSLEAMRKARTKHVGSGNHFRKGQPGSHINVLKEHHYHMINHLVHEYAPLLPGLCHELGFGDLIDPRGTKERYPSERGVSHLTDQAKLASR</sequence>
<feature type="region of interest" description="Disordered" evidence="3">
    <location>
        <begin position="521"/>
        <end position="542"/>
    </location>
</feature>
<evidence type="ECO:0000256" key="3">
    <source>
        <dbReference type="SAM" id="MobiDB-lite"/>
    </source>
</evidence>
<dbReference type="Pfam" id="PF00685">
    <property type="entry name" value="Sulfotransfer_1"/>
    <property type="match status" value="1"/>
</dbReference>
<evidence type="ECO:0000259" key="4">
    <source>
        <dbReference type="Pfam" id="PF00685"/>
    </source>
</evidence>
<keyword evidence="2 5" id="KW-0808">Transferase</keyword>
<organism evidence="5 6">
    <name type="scientific">Varunaivibrio sulfuroxidans</name>
    <dbReference type="NCBI Taxonomy" id="1773489"/>
    <lineage>
        <taxon>Bacteria</taxon>
        <taxon>Pseudomonadati</taxon>
        <taxon>Pseudomonadota</taxon>
        <taxon>Alphaproteobacteria</taxon>
        <taxon>Rhodospirillales</taxon>
        <taxon>Magnetovibrionaceae</taxon>
        <taxon>Varunaivibrio</taxon>
    </lineage>
</organism>
<dbReference type="OrthoDB" id="3399180at2"/>
<dbReference type="PANTHER" id="PTHR11783">
    <property type="entry name" value="SULFOTRANSFERASE SULT"/>
    <property type="match status" value="1"/>
</dbReference>
<dbReference type="Gene3D" id="3.40.50.300">
    <property type="entry name" value="P-loop containing nucleotide triphosphate hydrolases"/>
    <property type="match status" value="2"/>
</dbReference>
<dbReference type="EMBL" id="SLZW01000001">
    <property type="protein sequence ID" value="TCS64733.1"/>
    <property type="molecule type" value="Genomic_DNA"/>
</dbReference>
<dbReference type="RefSeq" id="WP_132937490.1">
    <property type="nucleotide sequence ID" value="NZ_CP119676.1"/>
</dbReference>
<proteinExistence type="inferred from homology"/>
<keyword evidence="6" id="KW-1185">Reference proteome</keyword>
<dbReference type="GO" id="GO:0008146">
    <property type="term" value="F:sulfotransferase activity"/>
    <property type="evidence" value="ECO:0007669"/>
    <property type="project" value="InterPro"/>
</dbReference>
<comment type="caution">
    <text evidence="5">The sequence shown here is derived from an EMBL/GenBank/DDBJ whole genome shotgun (WGS) entry which is preliminary data.</text>
</comment>
<protein>
    <submittedName>
        <fullName evidence="5">Sulfotransferase domain-containing protein</fullName>
    </submittedName>
</protein>
<name>A0A4R3JHB7_9PROT</name>